<evidence type="ECO:0000256" key="2">
    <source>
        <dbReference type="ARBA" id="ARBA00022741"/>
    </source>
</evidence>
<keyword evidence="1" id="KW-0808">Transferase</keyword>
<evidence type="ECO:0000313" key="12">
    <source>
        <dbReference type="EMBL" id="CAB9502745.1"/>
    </source>
</evidence>
<dbReference type="PROSITE" id="PS00107">
    <property type="entry name" value="PROTEIN_KINASE_ATP"/>
    <property type="match status" value="1"/>
</dbReference>
<keyword evidence="4 10" id="KW-0067">ATP-binding</keyword>
<dbReference type="PANTHER" id="PTHR48013">
    <property type="entry name" value="DUAL SPECIFICITY MITOGEN-ACTIVATED PROTEIN KINASE KINASE 5-RELATED"/>
    <property type="match status" value="1"/>
</dbReference>
<dbReference type="AlphaFoldDB" id="A0A9N8DLH9"/>
<dbReference type="GO" id="GO:0004708">
    <property type="term" value="F:MAP kinase kinase activity"/>
    <property type="evidence" value="ECO:0007669"/>
    <property type="project" value="UniProtKB-EC"/>
</dbReference>
<dbReference type="InterPro" id="IPR000719">
    <property type="entry name" value="Prot_kinase_dom"/>
</dbReference>
<feature type="binding site" evidence="10">
    <location>
        <position position="194"/>
    </location>
    <ligand>
        <name>ATP</name>
        <dbReference type="ChEBI" id="CHEBI:30616"/>
    </ligand>
</feature>
<accession>A0A9N8DLH9</accession>
<dbReference type="PROSITE" id="PS00108">
    <property type="entry name" value="PROTEIN_KINASE_ST"/>
    <property type="match status" value="1"/>
</dbReference>
<evidence type="ECO:0000256" key="5">
    <source>
        <dbReference type="ARBA" id="ARBA00038035"/>
    </source>
</evidence>
<sequence>MCVRVGLDPEVDLSQFQLAASEHNNKQRTKMGKPAELETTPAVVSMEQPPPENLLHARVEDFLKCHFSVQWEKNAADAAEINNKDKAQRRKFQRVAEKRRTPDAIDKAGNFWQSCALHFRATQLEAMLRRSSNQGFGCQSMDSVDLLMSRIHSKDAQEVFKASDFLLLEKIGSGGYGSVYKAVHVATGHIVALKQLDRDSSKVETQGQLMLPLDCGVVPCYGTFHAVAPVEKNDNENIPLLQSELKLWMILKLCGASLKDRLVEQGGPLPKKEAAFILRKVAKTLSYLYQTHSIVHHDIKPANILFDTDGSVLLCDLGVARKGKWQKERIGGTYSHMSPEKIRARKQYSAKDRCCSDEKIDVWALGVMLYEMSFFAHPFIGYKAVAKCPTVRFRDAKDTTELSELMQCYNYLSLPEQPCSNTDLDDGQILLKDILQSMLNPNPAERLNLASIKEHPWMKRHGKWSDRAILKLQTGLQSGLLAMSNHNVILAMQKQDHGKGDEAKLNTRRTSATARTVTIRRFSFPSTPSEMRMSNSC</sequence>
<dbReference type="EMBL" id="CAICTM010000144">
    <property type="protein sequence ID" value="CAB9502745.1"/>
    <property type="molecule type" value="Genomic_DNA"/>
</dbReference>
<gene>
    <name evidence="12" type="ORF">SEMRO_145_G067180.1</name>
</gene>
<feature type="domain" description="Protein kinase" evidence="11">
    <location>
        <begin position="165"/>
        <end position="458"/>
    </location>
</feature>
<keyword evidence="2 10" id="KW-0547">Nucleotide-binding</keyword>
<organism evidence="12 13">
    <name type="scientific">Seminavis robusta</name>
    <dbReference type="NCBI Taxonomy" id="568900"/>
    <lineage>
        <taxon>Eukaryota</taxon>
        <taxon>Sar</taxon>
        <taxon>Stramenopiles</taxon>
        <taxon>Ochrophyta</taxon>
        <taxon>Bacillariophyta</taxon>
        <taxon>Bacillariophyceae</taxon>
        <taxon>Bacillariophycidae</taxon>
        <taxon>Naviculales</taxon>
        <taxon>Naviculaceae</taxon>
        <taxon>Seminavis</taxon>
    </lineage>
</organism>
<evidence type="ECO:0000256" key="10">
    <source>
        <dbReference type="PROSITE-ProRule" id="PRU10141"/>
    </source>
</evidence>
<evidence type="ECO:0000256" key="6">
    <source>
        <dbReference type="ARBA" id="ARBA00038999"/>
    </source>
</evidence>
<evidence type="ECO:0000256" key="9">
    <source>
        <dbReference type="ARBA" id="ARBA00051693"/>
    </source>
</evidence>
<evidence type="ECO:0000259" key="11">
    <source>
        <dbReference type="PROSITE" id="PS50011"/>
    </source>
</evidence>
<dbReference type="Gene3D" id="1.10.510.10">
    <property type="entry name" value="Transferase(Phosphotransferase) domain 1"/>
    <property type="match status" value="1"/>
</dbReference>
<proteinExistence type="inferred from homology"/>
<evidence type="ECO:0000256" key="1">
    <source>
        <dbReference type="ARBA" id="ARBA00022679"/>
    </source>
</evidence>
<dbReference type="InterPro" id="IPR011009">
    <property type="entry name" value="Kinase-like_dom_sf"/>
</dbReference>
<evidence type="ECO:0000256" key="4">
    <source>
        <dbReference type="ARBA" id="ARBA00022840"/>
    </source>
</evidence>
<dbReference type="Proteomes" id="UP001153069">
    <property type="component" value="Unassembled WGS sequence"/>
</dbReference>
<evidence type="ECO:0000256" key="8">
    <source>
        <dbReference type="ARBA" id="ARBA00049299"/>
    </source>
</evidence>
<evidence type="ECO:0000256" key="3">
    <source>
        <dbReference type="ARBA" id="ARBA00022777"/>
    </source>
</evidence>
<dbReference type="OrthoDB" id="10252354at2759"/>
<keyword evidence="13" id="KW-1185">Reference proteome</keyword>
<dbReference type="SUPFAM" id="SSF56112">
    <property type="entry name" value="Protein kinase-like (PK-like)"/>
    <property type="match status" value="1"/>
</dbReference>
<dbReference type="InterPro" id="IPR008271">
    <property type="entry name" value="Ser/Thr_kinase_AS"/>
</dbReference>
<dbReference type="PROSITE" id="PS50011">
    <property type="entry name" value="PROTEIN_KINASE_DOM"/>
    <property type="match status" value="1"/>
</dbReference>
<dbReference type="EC" id="2.7.12.2" evidence="6"/>
<dbReference type="SMART" id="SM00220">
    <property type="entry name" value="S_TKc"/>
    <property type="match status" value="1"/>
</dbReference>
<comment type="catalytic activity">
    <reaction evidence="9">
        <text>L-tyrosyl-[protein] + ATP = O-phospho-L-tyrosyl-[protein] + ADP + H(+)</text>
        <dbReference type="Rhea" id="RHEA:10596"/>
        <dbReference type="Rhea" id="RHEA-COMP:10136"/>
        <dbReference type="Rhea" id="RHEA-COMP:20101"/>
        <dbReference type="ChEBI" id="CHEBI:15378"/>
        <dbReference type="ChEBI" id="CHEBI:30616"/>
        <dbReference type="ChEBI" id="CHEBI:46858"/>
        <dbReference type="ChEBI" id="CHEBI:61978"/>
        <dbReference type="ChEBI" id="CHEBI:456216"/>
        <dbReference type="EC" id="2.7.12.2"/>
    </reaction>
</comment>
<dbReference type="CDD" id="cd14014">
    <property type="entry name" value="STKc_PknB_like"/>
    <property type="match status" value="1"/>
</dbReference>
<dbReference type="PANTHER" id="PTHR48013:SF9">
    <property type="entry name" value="DUAL SPECIFICITY MITOGEN-ACTIVATED PROTEIN KINASE KINASE 5"/>
    <property type="match status" value="1"/>
</dbReference>
<keyword evidence="3 12" id="KW-0418">Kinase</keyword>
<name>A0A9N8DLH9_9STRA</name>
<dbReference type="GO" id="GO:0005524">
    <property type="term" value="F:ATP binding"/>
    <property type="evidence" value="ECO:0007669"/>
    <property type="project" value="UniProtKB-UniRule"/>
</dbReference>
<comment type="similarity">
    <text evidence="5">Belongs to the protein kinase superfamily. STE Ser/Thr protein kinase family. MAP kinase kinase subfamily.</text>
</comment>
<comment type="catalytic activity">
    <reaction evidence="8">
        <text>L-threonyl-[protein] + ATP = O-phospho-L-threonyl-[protein] + ADP + H(+)</text>
        <dbReference type="Rhea" id="RHEA:46608"/>
        <dbReference type="Rhea" id="RHEA-COMP:11060"/>
        <dbReference type="Rhea" id="RHEA-COMP:11605"/>
        <dbReference type="ChEBI" id="CHEBI:15378"/>
        <dbReference type="ChEBI" id="CHEBI:30013"/>
        <dbReference type="ChEBI" id="CHEBI:30616"/>
        <dbReference type="ChEBI" id="CHEBI:61977"/>
        <dbReference type="ChEBI" id="CHEBI:456216"/>
        <dbReference type="EC" id="2.7.12.2"/>
    </reaction>
</comment>
<dbReference type="Pfam" id="PF00069">
    <property type="entry name" value="Pkinase"/>
    <property type="match status" value="1"/>
</dbReference>
<dbReference type="InterPro" id="IPR017441">
    <property type="entry name" value="Protein_kinase_ATP_BS"/>
</dbReference>
<reference evidence="12" key="1">
    <citation type="submission" date="2020-06" db="EMBL/GenBank/DDBJ databases">
        <authorList>
            <consortium name="Plant Systems Biology data submission"/>
        </authorList>
    </citation>
    <scope>NUCLEOTIDE SEQUENCE</scope>
    <source>
        <strain evidence="12">D6</strain>
    </source>
</reference>
<comment type="catalytic activity">
    <reaction evidence="7">
        <text>L-seryl-[protein] + ATP = O-phospho-L-seryl-[protein] + ADP + H(+)</text>
        <dbReference type="Rhea" id="RHEA:17989"/>
        <dbReference type="Rhea" id="RHEA-COMP:9863"/>
        <dbReference type="Rhea" id="RHEA-COMP:11604"/>
        <dbReference type="ChEBI" id="CHEBI:15378"/>
        <dbReference type="ChEBI" id="CHEBI:29999"/>
        <dbReference type="ChEBI" id="CHEBI:30616"/>
        <dbReference type="ChEBI" id="CHEBI:83421"/>
        <dbReference type="ChEBI" id="CHEBI:456216"/>
        <dbReference type="EC" id="2.7.12.2"/>
    </reaction>
</comment>
<protein>
    <recommendedName>
        <fullName evidence="6">mitogen-activated protein kinase kinase</fullName>
        <ecNumber evidence="6">2.7.12.2</ecNumber>
    </recommendedName>
</protein>
<comment type="caution">
    <text evidence="12">The sequence shown here is derived from an EMBL/GenBank/DDBJ whole genome shotgun (WGS) entry which is preliminary data.</text>
</comment>
<evidence type="ECO:0000256" key="7">
    <source>
        <dbReference type="ARBA" id="ARBA00049014"/>
    </source>
</evidence>
<dbReference type="Gene3D" id="3.30.200.20">
    <property type="entry name" value="Phosphorylase Kinase, domain 1"/>
    <property type="match status" value="1"/>
</dbReference>
<evidence type="ECO:0000313" key="13">
    <source>
        <dbReference type="Proteomes" id="UP001153069"/>
    </source>
</evidence>